<proteinExistence type="predicted"/>
<evidence type="ECO:0000313" key="1">
    <source>
        <dbReference type="EMBL" id="ESP90204.1"/>
    </source>
</evidence>
<reference evidence="1 2" key="1">
    <citation type="journal article" date="2013" name="Genome Announc.">
        <title>Draft Genome Sequence of 'Candidatus Halobonum tyrrellensis' Strain G22, Isolated from the Hypersaline Waters of Lake Tyrrell, Australia.</title>
        <authorList>
            <person name="Ugalde J.A."/>
            <person name="Narasingarao P."/>
            <person name="Kuo S."/>
            <person name="Podell S."/>
            <person name="Allen E.E."/>
        </authorList>
    </citation>
    <scope>NUCLEOTIDE SEQUENCE [LARGE SCALE GENOMIC DNA]</scope>
    <source>
        <strain evidence="1 2">G22</strain>
    </source>
</reference>
<organism evidence="1 2">
    <name type="scientific">Candidatus Halobonum tyrrellensis G22</name>
    <dbReference type="NCBI Taxonomy" id="1324957"/>
    <lineage>
        <taxon>Archaea</taxon>
        <taxon>Methanobacteriati</taxon>
        <taxon>Methanobacteriota</taxon>
        <taxon>Stenosarchaea group</taxon>
        <taxon>Halobacteria</taxon>
        <taxon>Halobacteriales</taxon>
        <taxon>Haloferacaceae</taxon>
        <taxon>Candidatus Halobonum</taxon>
    </lineage>
</organism>
<sequence>MESRRPAHVLAEEVVIEERYRDRPVVVCGPPRAPGATGTPLEDIVDDDDGAGAELVSTFFRGFTTTRLDGDASEWRLPSPGDGLEWGVRDGWVGFSTDQSCFGGPDRADDVSALLEGVIDALLLVERSRFGAE</sequence>
<accession>V4HQK8</accession>
<gene>
    <name evidence="1" type="ORF">K933_00045</name>
</gene>
<dbReference type="EMBL" id="ASGZ01000001">
    <property type="protein sequence ID" value="ESP90204.1"/>
    <property type="molecule type" value="Genomic_DNA"/>
</dbReference>
<dbReference type="Proteomes" id="UP000017840">
    <property type="component" value="Unassembled WGS sequence"/>
</dbReference>
<dbReference type="STRING" id="1324957.K933_00045"/>
<keyword evidence="2" id="KW-1185">Reference proteome</keyword>
<comment type="caution">
    <text evidence="1">The sequence shown here is derived from an EMBL/GenBank/DDBJ whole genome shotgun (WGS) entry which is preliminary data.</text>
</comment>
<dbReference type="RefSeq" id="WP_023392610.1">
    <property type="nucleotide sequence ID" value="NZ_ASGZ01000001.1"/>
</dbReference>
<evidence type="ECO:0000313" key="2">
    <source>
        <dbReference type="Proteomes" id="UP000017840"/>
    </source>
</evidence>
<protein>
    <submittedName>
        <fullName evidence="1">Uncharacterized protein</fullName>
    </submittedName>
</protein>
<name>V4HQK8_9EURY</name>
<dbReference type="AlphaFoldDB" id="V4HQK8"/>